<feature type="domain" description="NAD-glutamate dehydrogenase catalytic" evidence="2">
    <location>
        <begin position="706"/>
        <end position="1195"/>
    </location>
</feature>
<dbReference type="HOGENOM" id="CLU_003404_1_1_0"/>
<dbReference type="InterPro" id="IPR036291">
    <property type="entry name" value="NAD(P)-bd_dom_sf"/>
</dbReference>
<dbReference type="Proteomes" id="UP000002012">
    <property type="component" value="Chromosome"/>
</dbReference>
<evidence type="ECO:0000259" key="2">
    <source>
        <dbReference type="Pfam" id="PF05088"/>
    </source>
</evidence>
<dbReference type="KEGG" id="dap:Dacet_0860"/>
<dbReference type="STRING" id="522772.Dacet_0860"/>
<dbReference type="PIRSF" id="PIRSF036761">
    <property type="entry name" value="GDH_Mll4104"/>
    <property type="match status" value="1"/>
</dbReference>
<gene>
    <name evidence="7" type="ordered locus">Dacet_0860</name>
</gene>
<keyword evidence="1" id="KW-0560">Oxidoreductase</keyword>
<dbReference type="InterPro" id="IPR007780">
    <property type="entry name" value="NAD_Glu_DH_bac"/>
</dbReference>
<sequence length="1569" mass="179971" precursor="true">MNPSNFSCITKSDFGEYNYDLISEKHSRIFGKYKQENEVLFDFSGLVIGHIPLHMIKFLSDEDLENFIKYLFDVLNGRRKKKAYIKPDNLEAADFLIGNFSLISAVTDDRPFIYDSIWGYLQERDYKNLFILHPIFNVERDSKGNVVKVSETSIGSRNESFVMVFLENKEGNILKDIAKDIQEIYEHTIVAVDDFHKITELLHNLSTEYRSSSIDVSRFIHWLLQDNFIFQGARVIDIDQEDKCSTCNKLGVFRLDSSEPDYASIRSYIENDKFNFVEGYPVVVDKALRRSRMKERGYLNRILFLDKSSGFTRVICILGLFSRKGRHTLPYDIPIIKEKVKETLNHFNFVHGSHDYKWIRDLINTFPKVELFNFTKQLMIKMLELIISMQGTNQVRICYMDFRPLSNLFFFVALPEDRFSYELVKEIETYLMQQFDASVLDVSVRQDEHKRYFLHFHLYVKNIEVLENIDEGKVKGGIYNMMRTWDSNLYDVIRERLGGSEVDTVYHKYVSMFSETYIARNSAEASFGDIKILENLEGVRSRLYTDNGTAVLKIYSGARYLLTELMPILDNIGLKVYEEDTYKLVYGDEKHYVNAVYFADIDDPEAFCAEYGTIIPELISKILTGSVESDKLNGLSMSEKLTYRQIGLLRGLRNFIRQIESSFTLKTLNNSLIHNSGVAKLLVQLFEEKYNPANKKPNIEPISDKIMEGIDSVMSVAEDKALRYYLWVLGGIVRTNYFRLPEREYMSFKIASKTLDIIHEPRPMFEIFVHSAQMDGIHLRGGKVARGGLRFSDRIDDYRTEVLGLVKAQMVKNAVIVPVGSKGGFIVKHRLADKAADKENVIKQYKNYIKALLDITDNYVNSKVVHPDRVKIYDQPDPYLVVAADKGTATFSDLANSVSVERGFWLGDAFASGGSTGYDHKKVAITAKGAWESVKRHFREMGKDIQTVPFTVVGIGDMAGDVFGNGMLLSRQIKLQAAFNHMHIFIDPDPDPESSFKERQRLFKLATAATWKDYDTSLISEGGGIFDRSAKKITLNKQMKQMLNCDKSVVTGEELIHLILLMKAELLWNGGIGTYIKASTETNAQVGDPANDNLRIDASECNFMVIGEGGNLGITQRARIELDINGVKVNTDALDNSAGVDMSDHEVNLKIMFDKLLAAKLIESVPARNKYIEKLTKAVEQHVLSDNYHQSMVVSCGAMRYSENPVVYRELARYLRDIGLLDFGIENIEFVSQDRAPTRPELCVLLAYSKIFLYNSIEADLDIEHELVKREYMNYYPLDTQQRFGEKLFEHSLRREIAATVVVNRLTNQAGATFFYELYKNNNVSFTKLAESYLVAEDVLNCIPLRQELEKLDNKAEANAIYVALIEIEKTLKVATAWFLEEANRQLIKDNKEIFEKVVAAIPRYISADMKEKYDEMVTSLTDRGIPQKLAKAVCNIRYSKSAFDIFDLAVKNGSDVKDVLYCYYDAGYKLGINELTTGMKNVKIRDEWERVNLESILIRVKLIQKDITAHACCSERKWLDKLISSEPKFFENYRNFLATVRDGEIDSLVPYNVVLDMFHNLIRKVDSQ</sequence>
<dbReference type="PaxDb" id="522772-Dacet_0860"/>
<name>D4H5Z4_DENA2</name>
<dbReference type="InterPro" id="IPR049062">
    <property type="entry name" value="NAD_Glu_DH_ACT2"/>
</dbReference>
<dbReference type="InterPro" id="IPR049059">
    <property type="entry name" value="NAD_Glu_DH_HM1"/>
</dbReference>
<dbReference type="Pfam" id="PF05088">
    <property type="entry name" value="Bac_GDH_CD"/>
    <property type="match status" value="1"/>
</dbReference>
<dbReference type="Pfam" id="PF21078">
    <property type="entry name" value="GDH_HM3"/>
    <property type="match status" value="1"/>
</dbReference>
<dbReference type="PANTHER" id="PTHR43403">
    <property type="entry name" value="NAD-SPECIFIC GLUTAMATE DEHYDROGENASE"/>
    <property type="match status" value="1"/>
</dbReference>
<evidence type="ECO:0000313" key="7">
    <source>
        <dbReference type="EMBL" id="ADD67640.1"/>
    </source>
</evidence>
<dbReference type="Gene3D" id="3.40.50.720">
    <property type="entry name" value="NAD(P)-binding Rossmann-like Domain"/>
    <property type="match status" value="1"/>
</dbReference>
<dbReference type="InterPro" id="IPR048381">
    <property type="entry name" value="GDH_C"/>
</dbReference>
<dbReference type="SUPFAM" id="SSF53223">
    <property type="entry name" value="Aminoacid dehydrogenase-like, N-terminal domain"/>
    <property type="match status" value="1"/>
</dbReference>
<dbReference type="InterPro" id="IPR049056">
    <property type="entry name" value="NAD_Glu_DH_HM3"/>
</dbReference>
<dbReference type="Pfam" id="PF21073">
    <property type="entry name" value="GDH_HM1"/>
    <property type="match status" value="1"/>
</dbReference>
<dbReference type="RefSeq" id="WP_013010171.1">
    <property type="nucleotide sequence ID" value="NC_013943.1"/>
</dbReference>
<dbReference type="InParanoid" id="D4H5Z4"/>
<keyword evidence="8" id="KW-1185">Reference proteome</keyword>
<dbReference type="PANTHER" id="PTHR43403:SF1">
    <property type="entry name" value="NAD-SPECIFIC GLUTAMATE DEHYDROGENASE"/>
    <property type="match status" value="1"/>
</dbReference>
<organism evidence="7 8">
    <name type="scientific">Denitrovibrio acetiphilus (strain DSM 12809 / NBRC 114555 / N2460)</name>
    <dbReference type="NCBI Taxonomy" id="522772"/>
    <lineage>
        <taxon>Bacteria</taxon>
        <taxon>Pseudomonadati</taxon>
        <taxon>Deferribacterota</taxon>
        <taxon>Deferribacteres</taxon>
        <taxon>Deferribacterales</taxon>
        <taxon>Geovibrionaceae</taxon>
        <taxon>Denitrovibrio</taxon>
    </lineage>
</organism>
<dbReference type="GO" id="GO:0004352">
    <property type="term" value="F:glutamate dehydrogenase (NAD+) activity"/>
    <property type="evidence" value="ECO:0007669"/>
    <property type="project" value="InterPro"/>
</dbReference>
<dbReference type="Pfam" id="PF21075">
    <property type="entry name" value="GDH_ACT1"/>
    <property type="match status" value="1"/>
</dbReference>
<protein>
    <submittedName>
        <fullName evidence="7">NAD-glutamate dehydrogenase</fullName>
    </submittedName>
</protein>
<dbReference type="Pfam" id="PF21074">
    <property type="entry name" value="GDH_C"/>
    <property type="match status" value="1"/>
</dbReference>
<evidence type="ECO:0000256" key="1">
    <source>
        <dbReference type="ARBA" id="ARBA00023002"/>
    </source>
</evidence>
<dbReference type="OrthoDB" id="9758052at2"/>
<dbReference type="EMBL" id="CP001968">
    <property type="protein sequence ID" value="ADD67640.1"/>
    <property type="molecule type" value="Genomic_DNA"/>
</dbReference>
<reference evidence="7 8" key="1">
    <citation type="journal article" date="2010" name="Stand. Genomic Sci.">
        <title>Complete genome sequence of Denitrovibrio acetiphilus type strain (N2460).</title>
        <authorList>
            <person name="Kiss H."/>
            <person name="Lang E."/>
            <person name="Lapidus A."/>
            <person name="Copeland A."/>
            <person name="Nolan M."/>
            <person name="Glavina Del Rio T."/>
            <person name="Chen F."/>
            <person name="Lucas S."/>
            <person name="Tice H."/>
            <person name="Cheng J.F."/>
            <person name="Han C."/>
            <person name="Goodwin L."/>
            <person name="Pitluck S."/>
            <person name="Liolios K."/>
            <person name="Pati A."/>
            <person name="Ivanova N."/>
            <person name="Mavromatis K."/>
            <person name="Chen A."/>
            <person name="Palaniappan K."/>
            <person name="Land M."/>
            <person name="Hauser L."/>
            <person name="Chang Y.J."/>
            <person name="Jeffries C.D."/>
            <person name="Detter J.C."/>
            <person name="Brettin T."/>
            <person name="Spring S."/>
            <person name="Rohde M."/>
            <person name="Goker M."/>
            <person name="Woyke T."/>
            <person name="Bristow J."/>
            <person name="Eisen J.A."/>
            <person name="Markowitz V."/>
            <person name="Hugenholtz P."/>
            <person name="Kyrpides N.C."/>
            <person name="Klenk H.P."/>
        </authorList>
    </citation>
    <scope>NUCLEOTIDE SEQUENCE [LARGE SCALE GENOMIC DNA]</scope>
    <source>
        <strain evidence="8">DSM 12809 / NBRC 114555 / N2460</strain>
    </source>
</reference>
<evidence type="ECO:0000259" key="4">
    <source>
        <dbReference type="Pfam" id="PF21075"/>
    </source>
</evidence>
<dbReference type="Pfam" id="PF21076">
    <property type="entry name" value="GDH_ACT2"/>
    <property type="match status" value="1"/>
</dbReference>
<feature type="domain" description="NAD-glutamate dehydrogenase ACT2" evidence="5">
    <location>
        <begin position="411"/>
        <end position="486"/>
    </location>
</feature>
<dbReference type="GO" id="GO:0004069">
    <property type="term" value="F:L-aspartate:2-oxoglutarate aminotransferase activity"/>
    <property type="evidence" value="ECO:0007669"/>
    <property type="project" value="InterPro"/>
</dbReference>
<evidence type="ECO:0000259" key="3">
    <source>
        <dbReference type="Pfam" id="PF21074"/>
    </source>
</evidence>
<evidence type="ECO:0000313" key="8">
    <source>
        <dbReference type="Proteomes" id="UP000002012"/>
    </source>
</evidence>
<accession>D4H5Z4</accession>
<feature type="domain" description="NAD-glutamate dehydrogenase N-terminal ACT1" evidence="4">
    <location>
        <begin position="49"/>
        <end position="170"/>
    </location>
</feature>
<dbReference type="Pfam" id="PF21077">
    <property type="entry name" value="GDH_ACT3"/>
    <property type="match status" value="1"/>
</dbReference>
<feature type="domain" description="NAD-glutamate dehydrogenase ACT3" evidence="6">
    <location>
        <begin position="546"/>
        <end position="591"/>
    </location>
</feature>
<evidence type="ECO:0000259" key="5">
    <source>
        <dbReference type="Pfam" id="PF21076"/>
    </source>
</evidence>
<dbReference type="InterPro" id="IPR028971">
    <property type="entry name" value="NAD-GDH_cat"/>
</dbReference>
<evidence type="ECO:0000259" key="6">
    <source>
        <dbReference type="Pfam" id="PF21077"/>
    </source>
</evidence>
<feature type="domain" description="NAD-specific glutamate dehydrogenase C-terminal" evidence="3">
    <location>
        <begin position="1238"/>
        <end position="1545"/>
    </location>
</feature>
<dbReference type="InterPro" id="IPR024727">
    <property type="entry name" value="NAD_Glu_DH_N_ACT1"/>
</dbReference>
<dbReference type="InterPro" id="IPR046346">
    <property type="entry name" value="Aminoacid_DH-like_N_sf"/>
</dbReference>
<dbReference type="eggNOG" id="COG2902">
    <property type="taxonomic scope" value="Bacteria"/>
</dbReference>
<dbReference type="GO" id="GO:0006538">
    <property type="term" value="P:L-glutamate catabolic process"/>
    <property type="evidence" value="ECO:0007669"/>
    <property type="project" value="InterPro"/>
</dbReference>
<proteinExistence type="predicted"/>
<dbReference type="SUPFAM" id="SSF51735">
    <property type="entry name" value="NAD(P)-binding Rossmann-fold domains"/>
    <property type="match status" value="1"/>
</dbReference>
<dbReference type="InterPro" id="IPR049064">
    <property type="entry name" value="NAD_Glu_DH_ACT3"/>
</dbReference>